<protein>
    <submittedName>
        <fullName evidence="2">Uncharacterized protein</fullName>
    </submittedName>
</protein>
<accession>A0A2P5CW17</accession>
<reference evidence="3" key="1">
    <citation type="submission" date="2016-06" db="EMBL/GenBank/DDBJ databases">
        <title>Parallel loss of symbiosis genes in relatives of nitrogen-fixing non-legume Parasponia.</title>
        <authorList>
            <person name="Van Velzen R."/>
            <person name="Holmer R."/>
            <person name="Bu F."/>
            <person name="Rutten L."/>
            <person name="Van Zeijl A."/>
            <person name="Liu W."/>
            <person name="Santuari L."/>
            <person name="Cao Q."/>
            <person name="Sharma T."/>
            <person name="Shen D."/>
            <person name="Roswanjaya Y."/>
            <person name="Wardhani T."/>
            <person name="Kalhor M.S."/>
            <person name="Jansen J."/>
            <person name="Van den Hoogen J."/>
            <person name="Gungor B."/>
            <person name="Hartog M."/>
            <person name="Hontelez J."/>
            <person name="Verver J."/>
            <person name="Yang W.-C."/>
            <person name="Schijlen E."/>
            <person name="Repin R."/>
            <person name="Schilthuizen M."/>
            <person name="Schranz E."/>
            <person name="Heidstra R."/>
            <person name="Miyata K."/>
            <person name="Fedorova E."/>
            <person name="Kohlen W."/>
            <person name="Bisseling T."/>
            <person name="Smit S."/>
            <person name="Geurts R."/>
        </authorList>
    </citation>
    <scope>NUCLEOTIDE SEQUENCE [LARGE SCALE GENOMIC DNA]</scope>
    <source>
        <strain evidence="3">cv. RG33-2</strain>
    </source>
</reference>
<keyword evidence="3" id="KW-1185">Reference proteome</keyword>
<keyword evidence="1" id="KW-0472">Membrane</keyword>
<evidence type="ECO:0000313" key="2">
    <source>
        <dbReference type="EMBL" id="PON65234.1"/>
    </source>
</evidence>
<keyword evidence="1" id="KW-1133">Transmembrane helix</keyword>
<gene>
    <name evidence="2" type="ORF">TorRG33x02_271300</name>
</gene>
<dbReference type="InParanoid" id="A0A2P5CW17"/>
<dbReference type="EMBL" id="JXTC01000322">
    <property type="protein sequence ID" value="PON65234.1"/>
    <property type="molecule type" value="Genomic_DNA"/>
</dbReference>
<organism evidence="2 3">
    <name type="scientific">Trema orientale</name>
    <name type="common">Charcoal tree</name>
    <name type="synonym">Celtis orientalis</name>
    <dbReference type="NCBI Taxonomy" id="63057"/>
    <lineage>
        <taxon>Eukaryota</taxon>
        <taxon>Viridiplantae</taxon>
        <taxon>Streptophyta</taxon>
        <taxon>Embryophyta</taxon>
        <taxon>Tracheophyta</taxon>
        <taxon>Spermatophyta</taxon>
        <taxon>Magnoliopsida</taxon>
        <taxon>eudicotyledons</taxon>
        <taxon>Gunneridae</taxon>
        <taxon>Pentapetalae</taxon>
        <taxon>rosids</taxon>
        <taxon>fabids</taxon>
        <taxon>Rosales</taxon>
        <taxon>Cannabaceae</taxon>
        <taxon>Trema</taxon>
    </lineage>
</organism>
<keyword evidence="1" id="KW-0812">Transmembrane</keyword>
<dbReference type="Proteomes" id="UP000237000">
    <property type="component" value="Unassembled WGS sequence"/>
</dbReference>
<dbReference type="AlphaFoldDB" id="A0A2P5CW17"/>
<name>A0A2P5CW17_TREOI</name>
<feature type="transmembrane region" description="Helical" evidence="1">
    <location>
        <begin position="20"/>
        <end position="37"/>
    </location>
</feature>
<proteinExistence type="predicted"/>
<evidence type="ECO:0000256" key="1">
    <source>
        <dbReference type="SAM" id="Phobius"/>
    </source>
</evidence>
<evidence type="ECO:0000313" key="3">
    <source>
        <dbReference type="Proteomes" id="UP000237000"/>
    </source>
</evidence>
<sequence>MNRSGLNCHPCLSSPLSRELSIGWGIGLFAVAASVSYSSTTTLQIRTFLSIDLVAERRTNNYESSLLQTSQCLLRCGNSIGREKLREREGPIVEEEREDLRVLLTFALLRFDRIWCLMSGRSLLTIS</sequence>
<comment type="caution">
    <text evidence="2">The sequence shown here is derived from an EMBL/GenBank/DDBJ whole genome shotgun (WGS) entry which is preliminary data.</text>
</comment>